<dbReference type="Pfam" id="PF01464">
    <property type="entry name" value="SLT"/>
    <property type="match status" value="1"/>
</dbReference>
<feature type="domain" description="Transglycosylase SLT" evidence="2">
    <location>
        <begin position="1065"/>
        <end position="1135"/>
    </location>
</feature>
<keyword evidence="1" id="KW-1188">Viral release from host cell</keyword>
<evidence type="ECO:0000256" key="1">
    <source>
        <dbReference type="ARBA" id="ARBA00022465"/>
    </source>
</evidence>
<reference evidence="4 5" key="2">
    <citation type="submission" date="2018-09" db="EMBL/GenBank/DDBJ databases">
        <title>Giant CbK-like Caulobacter bacteriophages have genetically divergent genomes.</title>
        <authorList>
            <person name="Wilson K."/>
            <person name="Ely B."/>
        </authorList>
    </citation>
    <scope>NUCLEOTIDE SEQUENCE [LARGE SCALE GENOMIC DNA]</scope>
</reference>
<proteinExistence type="predicted"/>
<evidence type="ECO:0000313" key="5">
    <source>
        <dbReference type="Proteomes" id="UP000259026"/>
    </source>
</evidence>
<accession>A0A385E9Y2</accession>
<dbReference type="EMBL" id="MH588545">
    <property type="protein sequence ID" value="AXQ68664.1"/>
    <property type="molecule type" value="Genomic_DNA"/>
</dbReference>
<dbReference type="Pfam" id="PF20155">
    <property type="entry name" value="TMP_3"/>
    <property type="match status" value="1"/>
</dbReference>
<protein>
    <submittedName>
        <fullName evidence="4">Tail tape measure protein</fullName>
    </submittedName>
</protein>
<gene>
    <name evidence="4" type="ORF">CcrPW_gp125</name>
</gene>
<dbReference type="InterPro" id="IPR013491">
    <property type="entry name" value="Tape_meas_N"/>
</dbReference>
<dbReference type="InterPro" id="IPR008258">
    <property type="entry name" value="Transglycosylase_SLT_dom_1"/>
</dbReference>
<dbReference type="Proteomes" id="UP000259026">
    <property type="component" value="Segment"/>
</dbReference>
<name>A0A385E9Y2_9CAUD</name>
<evidence type="ECO:0000259" key="3">
    <source>
        <dbReference type="Pfam" id="PF20155"/>
    </source>
</evidence>
<dbReference type="SUPFAM" id="SSF53955">
    <property type="entry name" value="Lysozyme-like"/>
    <property type="match status" value="1"/>
</dbReference>
<dbReference type="InterPro" id="IPR023346">
    <property type="entry name" value="Lysozyme-like_dom_sf"/>
</dbReference>
<organism evidence="4 5">
    <name type="scientific">Caulobacter phage CcrPW</name>
    <dbReference type="NCBI Taxonomy" id="2283271"/>
    <lineage>
        <taxon>Viruses</taxon>
        <taxon>Duplodnaviria</taxon>
        <taxon>Heunggongvirae</taxon>
        <taxon>Uroviricota</taxon>
        <taxon>Caudoviricetes</taxon>
        <taxon>Jeanschmidtviridae</taxon>
        <taxon>Colossusvirus</taxon>
        <taxon>Colossusvirus PW</taxon>
    </lineage>
</organism>
<keyword evidence="1" id="KW-1245">Viral tail assembly</keyword>
<feature type="domain" description="Tape measure protein N-terminal" evidence="3">
    <location>
        <begin position="319"/>
        <end position="513"/>
    </location>
</feature>
<dbReference type="GO" id="GO:0098003">
    <property type="term" value="P:viral tail assembly"/>
    <property type="evidence" value="ECO:0007669"/>
    <property type="project" value="UniProtKB-KW"/>
</dbReference>
<keyword evidence="5" id="KW-1185">Reference proteome</keyword>
<reference evidence="5" key="1">
    <citation type="submission" date="2018-07" db="EMBL/GenBank/DDBJ databases">
        <title>Giant CbK-like Caulobacter bacteriophages have genetically divergent genomes.</title>
        <authorList>
            <person name="Wilson K.M."/>
            <person name="Ely B."/>
        </authorList>
    </citation>
    <scope>NUCLEOTIDE SEQUENCE [LARGE SCALE GENOMIC DNA]</scope>
</reference>
<evidence type="ECO:0000313" key="4">
    <source>
        <dbReference type="EMBL" id="AXQ68664.1"/>
    </source>
</evidence>
<dbReference type="Gene3D" id="1.10.530.10">
    <property type="match status" value="1"/>
</dbReference>
<evidence type="ECO:0000259" key="2">
    <source>
        <dbReference type="Pfam" id="PF01464"/>
    </source>
</evidence>
<dbReference type="NCBIfam" id="TIGR02675">
    <property type="entry name" value="tape_meas_nterm"/>
    <property type="match status" value="1"/>
</dbReference>
<sequence length="2158" mass="223140">MDTQPLKLKVDSGQAQADLAALARSLDMAGVAALKTAKNFETGMAGVSKAINGSLGSMEKFAKVAGLLSKIKMDGSGVSAIGEFAKALNQVARVREIEQSKLNSYRKFIEVGAQVSKLRFDGQATNSILKFSQALDAVSKARAITPAKMQSWVKFIEITARASQLRLSGSATNSIKQFAEALESVSKVRAITPARVQSIKSLFEVLGSAKGLGNAGKLAGDLDKIAAAAARASTALSSMPSKVRAVSPGFQAATKNAESLHKEIAKTPGHASRASKGLGGLIGRLGDLGERFKLSYQAGTAFSAFFSAFTFGQFLKSTYETNIALAKLQKALLFSTGTFKGAHEAMDRFVGTSLELGLNIEKTAEAYGRFTLSAKASGIGITDSEKIFKSVAGTLQVVGANSEQTELAFYGLTQMIQKGKVSAEEFNRQIGEQIPGNAVIGARALSKLEGRVVSVAEFFKRMSLGQIMSTKFVPAYAEALQEEFGDLLKVAQRRPDVALNKLTSAFTIFKKSVGEAGFMASLGREFGRLTDKIIVTKDGQTSLTPAAQRLADTLGKNLASMVRLLGKGLEFLVENLDSVVAAIKGLAALKIGATFMDWTKKANGFAGSLIPVKNNVAEVAKTEAAIAGAGANAATAAAATQGSTMGGPALYASKGSKTQTYDNLRKQGYSHEDATFYGSLPTRDNEKFTAQSGTLMGNPGQRTQRQFGRRVQTYNNTTNGLSGNAVAFGMRNNAAATAAAQTASKGAGAMAAAAKGASMAFAGLRGVLNLLPGVAVAAGIALAIFSDKITGVKTAAGNDVQVGDIASGALGAAGKDIGKWFNDAAIGIGALFGVSKEKAGGKSLGEWLGWIAAGLITLGKVLFSLADSLGKVIGTTLASIIGDVVTFARVTGRVFKGDFAGAKQIGADWQKQKETNAKNTADDIVAGTRNAFNMRGVYDDIMARAKTAADGRNQEQATDAAVQRENADIERQMAARQQAFKDQEAAAELEALRNRANLGSLSAPSWDSVFQKFADAGKTTAEAAKTSADAASTTAAAATVAASGVTTAAKGTAPTPKNQNVAGAITDAARVTGVNEEVLKAIAYRESRFNPTAAAQTSSARGLFQFTYATARDYGLTKAKSVDEYKRNPGDAFDAQASSLAAGRLANANAEAIKKATGRDATGGEIYAAHFMGSGGVTKLINAVGKSPNASFEKLFPAEAKANGFTQGKTVKQVYDNLTATVGGTAGTGAAINPRAALDGITEVEGESLTAKYENLSKQLAAITSQVDPAADAIGGMQEILVRLSKLGDANAKLVEQGVSSQFTPEVQASLQRLKDKLNRDIQDAVNPFTKDERTAKQANEITQLRLKGMQDEAEFKEKLNGLYEQGYDISKLDTQENRNRMKATRQQTDALAAQLEVVNALNDAQQKRVERTGSAADIAFARGVKLRDGQSLNDAISQMSPEELAARRKAANIAVQTQRDDALYNAQGQIQEMVATAGLKGRGKSLRDDYKTFLEDISGLTDTSLSRLEQRAGPELTTLAKKAAEIKDTLENPPGFQRWADGLEPLKERLEDIKAGFAEDLSSAITDALSGDDVDWRELVHNTSKQMLKAQVDSQLAGLFNIFSGGPQAQAQQVASGFPGMQGMPGMQQQQQPNIFQRLFGTRPANGGTNTGVGAGVGSAQGNAGPSTGGGFFGGLFRGLFGGGTPPASSLAQAPGQNTGFSSGMPSIYDFNGSPSVAQAGWANGTDLQVAGPTVDTSSGLGQALSFFGLSNAGIKSETAMSGASAFGGNTAVTTGIGAINGPTGAADAMNSANISVSNAQVSAQNMTVQAQTVNLSGNVAGGGGAGGAPGVGPAGAASATGGLGGGAGAGGGGANPFSSIFGGGGSAGITAPAVNPVSVNDAMLTPYTVDQTGGPGFVPAGMGMPDLSGMTPFGQGGGITGWFSNTFGNMGQMGQQVGQQVMALAPFLLANLTRRKDKNKEPKKNINGVIGEARPVEVSGTQVSAHGNIAADLINMGLNAATGNFGAGGGWSIGQTFGNMGSSLGSSFSNMGAGFSRMFGGGFSEGGYTDKPVHKMALGGFSFANAPHYSEGTPNTSGGMPAILHPNEAVIPLSRGRSIPIEMPEDHAGPGVTNNITSRITVVAPNPDGFRKSSGAITRQQNRDLKRAALRNLSSR</sequence>